<evidence type="ECO:0000313" key="6">
    <source>
        <dbReference type="EMBL" id="MCY0095178.1"/>
    </source>
</evidence>
<dbReference type="NCBIfam" id="TIGR03348">
    <property type="entry name" value="VI_IcmF"/>
    <property type="match status" value="1"/>
</dbReference>
<feature type="domain" description="Type VI secretion system component TssM1 helical" evidence="5">
    <location>
        <begin position="969"/>
        <end position="1069"/>
    </location>
</feature>
<accession>A0ABT3YH80</accession>
<feature type="transmembrane region" description="Helical" evidence="1">
    <location>
        <begin position="430"/>
        <end position="452"/>
    </location>
</feature>
<dbReference type="PANTHER" id="PTHR36153">
    <property type="entry name" value="INNER MEMBRANE PROTEIN-RELATED"/>
    <property type="match status" value="1"/>
</dbReference>
<evidence type="ECO:0000256" key="1">
    <source>
        <dbReference type="SAM" id="Phobius"/>
    </source>
</evidence>
<dbReference type="CDD" id="cd00882">
    <property type="entry name" value="Ras_like_GTPase"/>
    <property type="match status" value="1"/>
</dbReference>
<dbReference type="Pfam" id="PF21070">
    <property type="entry name" value="IcmF_helical"/>
    <property type="match status" value="1"/>
</dbReference>
<keyword evidence="1" id="KW-1133">Transmembrane helix</keyword>
<sequence>MRTKLKKFIRWAFVPLALVIFSLAIWFAGPLIEIADYPPLAGFWTRLLIILLIWTVYLGLTAWKYYKRRKAEKALEQAIVAEPEAGDDEELSQRMSDAVETLRKASDGRNFLYDLPWYVIIGPPGVGKTTALVNCGLKFPLAADGENASVAGVGGTRYCDWWFAEDAVLIDTAGRYTTQDTDAESDTKSWLSFLSLLKNNRPKQPINGVILATSLEDLMRLPQEEIDAHATAIRKRLLELYQELKIDFPVYALFTKSDLIAGFNEFFSSFPDERRRQVWGATFQTDDRKKNCVGMVSSEFDDLVMRLTEETADRLQAEPDPMARIAIFGFPAQMASLRDPVSKFLQSIFEPTRYHANAHLRGFYFSSGTQEGTPFDQVLGAMGKDFSAQPVAHMSGRGRSYFLHDLLTKVVFQESGWVSQDMKAVRRSQIVRYGAIAVMALGAIGLTSAWLWSYYQNRNLVAAANASIAEYRGIAGAALNDDVVSDNDLHTVLDLLHKLRNLETGYANQDKEPGYLETFGLSQRARLTAAGNEAYRAALERTFRSRLVYRLERQIEASINDPAVIYEALKVYLMLGGKAPKTDNEFIISWMVRDWEDNLYQGAGNKRGREELEAHLRAMLELDDAEEPQIELNGALVASAQKALVRLSLVDRAYSLIKGEASGANIPDWSLVDAGGGDTALVFETVDGSPVEDLRIPGLFTYGGFHDYFLDQLGAVATKLSAESWVLGEEGAKAKVESQFQSLGNMLLEKYRQDFVAAWEGLFGKVRLKRMSADKPEYTTIAFASSANSPIRNLFLSVARETSLTKEPDGAAGAGVADLVDGATDPGLGTELARIAVQRARDRATGWSRIGINLALKKSQSRLGAGGAAQRPTVPGENIEGYFRPYHQLVDGEVGRRPIDTLITTLYEIYQSLILAATNPSQTERATANLQVQIVNLRANASRLPTPLQRMMEVAVSDFEGDAAGSTISQLNQALNSEVTRVCQDVTANRYPFARGSGRDVQMSEFARVFAPNGAIDKFFANRLATYVDMSGEQWDWKVDSVIAQEMSKATLREFQRASEIRDAFFPSGSPQIGLSMVVRPNTISGNAELALMEVNGTVIQSQQVGNAPVSMTWPGTGAGSASITIFPELPGRKSTITESGQWAFMRLIEKGGASRSGDGIAVRFVIGGREVSYKIEVNSLRNPLTLPALNDFKCPAGF</sequence>
<dbReference type="InterPro" id="IPR009612">
    <property type="entry name" value="IcmF-rel"/>
</dbReference>
<dbReference type="SUPFAM" id="SSF52540">
    <property type="entry name" value="P-loop containing nucleoside triphosphate hydrolases"/>
    <property type="match status" value="1"/>
</dbReference>
<keyword evidence="1" id="KW-0812">Transmembrane</keyword>
<evidence type="ECO:0000259" key="5">
    <source>
        <dbReference type="Pfam" id="PF21070"/>
    </source>
</evidence>
<dbReference type="InterPro" id="IPR025743">
    <property type="entry name" value="TssM1_N"/>
</dbReference>
<dbReference type="EMBL" id="JAOVZQ010000001">
    <property type="protein sequence ID" value="MCY0095178.1"/>
    <property type="molecule type" value="Genomic_DNA"/>
</dbReference>
<dbReference type="InterPro" id="IPR027417">
    <property type="entry name" value="P-loop_NTPase"/>
</dbReference>
<organism evidence="6 7">
    <name type="scientific">Hoeflea ulvae</name>
    <dbReference type="NCBI Taxonomy" id="2983764"/>
    <lineage>
        <taxon>Bacteria</taxon>
        <taxon>Pseudomonadati</taxon>
        <taxon>Pseudomonadota</taxon>
        <taxon>Alphaproteobacteria</taxon>
        <taxon>Hyphomicrobiales</taxon>
        <taxon>Rhizobiaceae</taxon>
        <taxon>Hoeflea</taxon>
    </lineage>
</organism>
<keyword evidence="1" id="KW-0472">Membrane</keyword>
<reference evidence="6" key="1">
    <citation type="submission" date="2022-10" db="EMBL/GenBank/DDBJ databases">
        <title>Hoeflea sp. J2-29, isolated from marine algae.</title>
        <authorList>
            <person name="Kristyanto S."/>
            <person name="Kim J.M."/>
            <person name="Jeon C.O."/>
        </authorList>
    </citation>
    <scope>NUCLEOTIDE SEQUENCE</scope>
    <source>
        <strain evidence="6">J2-29</strain>
    </source>
</reference>
<dbReference type="InterPro" id="IPR053156">
    <property type="entry name" value="T6SS_TssM-like"/>
</dbReference>
<dbReference type="InterPro" id="IPR010623">
    <property type="entry name" value="IcmF_C"/>
</dbReference>
<dbReference type="Pfam" id="PF14331">
    <property type="entry name" value="IcmF-related_N"/>
    <property type="match status" value="1"/>
</dbReference>
<keyword evidence="7" id="KW-1185">Reference proteome</keyword>
<evidence type="ECO:0000313" key="7">
    <source>
        <dbReference type="Proteomes" id="UP001081283"/>
    </source>
</evidence>
<dbReference type="InterPro" id="IPR048677">
    <property type="entry name" value="TssM1_hel"/>
</dbReference>
<protein>
    <submittedName>
        <fullName evidence="6">Type VI secretion system membrane subunit TssM</fullName>
    </submittedName>
</protein>
<dbReference type="Pfam" id="PF06744">
    <property type="entry name" value="IcmF_C"/>
    <property type="match status" value="1"/>
</dbReference>
<proteinExistence type="predicted"/>
<dbReference type="InterPro" id="IPR017731">
    <property type="entry name" value="TssM1-like"/>
</dbReference>
<dbReference type="PANTHER" id="PTHR36153:SF1">
    <property type="entry name" value="TYPE VI SECRETION SYSTEM COMPONENT TSSM1"/>
    <property type="match status" value="1"/>
</dbReference>
<evidence type="ECO:0000259" key="3">
    <source>
        <dbReference type="Pfam" id="PF06761"/>
    </source>
</evidence>
<dbReference type="Pfam" id="PF06761">
    <property type="entry name" value="IcmF-related"/>
    <property type="match status" value="1"/>
</dbReference>
<feature type="transmembrane region" description="Helical" evidence="1">
    <location>
        <begin position="12"/>
        <end position="32"/>
    </location>
</feature>
<evidence type="ECO:0000259" key="4">
    <source>
        <dbReference type="Pfam" id="PF14331"/>
    </source>
</evidence>
<evidence type="ECO:0000259" key="2">
    <source>
        <dbReference type="Pfam" id="PF06744"/>
    </source>
</evidence>
<comment type="caution">
    <text evidence="6">The sequence shown here is derived from an EMBL/GenBank/DDBJ whole genome shotgun (WGS) entry which is preliminary data.</text>
</comment>
<name>A0ABT3YH80_9HYPH</name>
<dbReference type="RefSeq" id="WP_267614960.1">
    <property type="nucleotide sequence ID" value="NZ_JAOVZQ010000001.1"/>
</dbReference>
<feature type="domain" description="Type VI secretion system component TssM1 N-terminal" evidence="4">
    <location>
        <begin position="184"/>
        <end position="438"/>
    </location>
</feature>
<dbReference type="Proteomes" id="UP001081283">
    <property type="component" value="Unassembled WGS sequence"/>
</dbReference>
<feature type="domain" description="Type VI secretion system IcmF C-terminal" evidence="2">
    <location>
        <begin position="1078"/>
        <end position="1180"/>
    </location>
</feature>
<feature type="domain" description="IcmF-related" evidence="3">
    <location>
        <begin position="493"/>
        <end position="803"/>
    </location>
</feature>
<gene>
    <name evidence="6" type="primary">tssM</name>
    <name evidence="6" type="ORF">OEG82_14265</name>
</gene>
<feature type="transmembrane region" description="Helical" evidence="1">
    <location>
        <begin position="44"/>
        <end position="63"/>
    </location>
</feature>